<evidence type="ECO:0000256" key="3">
    <source>
        <dbReference type="ARBA" id="ARBA00022576"/>
    </source>
</evidence>
<dbReference type="Gene3D" id="3.90.1150.10">
    <property type="entry name" value="Aspartate Aminotransferase, domain 1"/>
    <property type="match status" value="1"/>
</dbReference>
<dbReference type="Gene3D" id="3.40.640.10">
    <property type="entry name" value="Type I PLP-dependent aspartate aminotransferase-like (Major domain)"/>
    <property type="match status" value="1"/>
</dbReference>
<comment type="cofactor">
    <cofactor evidence="1">
        <name>pyridoxal 5'-phosphate</name>
        <dbReference type="ChEBI" id="CHEBI:597326"/>
    </cofactor>
</comment>
<dbReference type="PANTHER" id="PTHR11986">
    <property type="entry name" value="AMINOTRANSFERASE CLASS III"/>
    <property type="match status" value="1"/>
</dbReference>
<dbReference type="EMBL" id="UOEK01000469">
    <property type="protein sequence ID" value="VAW08531.1"/>
    <property type="molecule type" value="Genomic_DNA"/>
</dbReference>
<dbReference type="InterPro" id="IPR049704">
    <property type="entry name" value="Aminotrans_3_PPA_site"/>
</dbReference>
<dbReference type="FunFam" id="3.40.640.10:FF:000013">
    <property type="entry name" value="4-aminobutyrate aminotransferase"/>
    <property type="match status" value="1"/>
</dbReference>
<dbReference type="CDD" id="cd00610">
    <property type="entry name" value="OAT_like"/>
    <property type="match status" value="1"/>
</dbReference>
<dbReference type="AlphaFoldDB" id="A0A3B0SQC1"/>
<keyword evidence="3" id="KW-0032">Aminotransferase</keyword>
<evidence type="ECO:0000256" key="2">
    <source>
        <dbReference type="ARBA" id="ARBA00008954"/>
    </source>
</evidence>
<dbReference type="GO" id="GO:0042802">
    <property type="term" value="F:identical protein binding"/>
    <property type="evidence" value="ECO:0007669"/>
    <property type="project" value="TreeGrafter"/>
</dbReference>
<accession>A0A3B0SQC1</accession>
<dbReference type="SUPFAM" id="SSF53383">
    <property type="entry name" value="PLP-dependent transferases"/>
    <property type="match status" value="1"/>
</dbReference>
<evidence type="ECO:0000256" key="4">
    <source>
        <dbReference type="ARBA" id="ARBA00022679"/>
    </source>
</evidence>
<dbReference type="InterPro" id="IPR005814">
    <property type="entry name" value="Aminotrans_3"/>
</dbReference>
<keyword evidence="4" id="KW-0808">Transferase</keyword>
<organism evidence="6">
    <name type="scientific">hydrothermal vent metagenome</name>
    <dbReference type="NCBI Taxonomy" id="652676"/>
    <lineage>
        <taxon>unclassified sequences</taxon>
        <taxon>metagenomes</taxon>
        <taxon>ecological metagenomes</taxon>
    </lineage>
</organism>
<evidence type="ECO:0000313" key="6">
    <source>
        <dbReference type="EMBL" id="VAW08531.1"/>
    </source>
</evidence>
<dbReference type="InterPro" id="IPR015422">
    <property type="entry name" value="PyrdxlP-dep_Trfase_small"/>
</dbReference>
<evidence type="ECO:0008006" key="7">
    <source>
        <dbReference type="Google" id="ProtNLM"/>
    </source>
</evidence>
<dbReference type="GO" id="GO:0030170">
    <property type="term" value="F:pyridoxal phosphate binding"/>
    <property type="evidence" value="ECO:0007669"/>
    <property type="project" value="InterPro"/>
</dbReference>
<reference evidence="6" key="1">
    <citation type="submission" date="2018-06" db="EMBL/GenBank/DDBJ databases">
        <authorList>
            <person name="Zhirakovskaya E."/>
        </authorList>
    </citation>
    <scope>NUCLEOTIDE SEQUENCE</scope>
</reference>
<dbReference type="InterPro" id="IPR050103">
    <property type="entry name" value="Class-III_PLP-dep_AT"/>
</dbReference>
<gene>
    <name evidence="6" type="ORF">MNBD_ACTINO02-3004</name>
</gene>
<comment type="similarity">
    <text evidence="2">Belongs to the class-III pyridoxal-phosphate-dependent aminotransferase family.</text>
</comment>
<dbReference type="GO" id="GO:0008483">
    <property type="term" value="F:transaminase activity"/>
    <property type="evidence" value="ECO:0007669"/>
    <property type="project" value="UniProtKB-KW"/>
</dbReference>
<sequence length="425" mass="46003">MADLVSRSQDLIAPVISWDTDIEIVAGNGSYVTSASGEEYLDFACGIAVNNLGHQHPGVKAAVLSQIDKLWHAGGVFRYETLVGAAEQLRDITPHGIEKFFFMNSGAEAVEGAVKLARKTTGRQGIVVFRGGFHGRTMGSVSYTTSKAAYRQGYHPLVGSVFVTPFPHPYRWGMTQDEANELALNELRLKLKHEITPGEIACFLIEPLQGEGGYYPASREFLQAIRDIATEHGIKLILDEVQTGFGRTGDWFTSQVYDIQPDVLVMGKAIANGFPLSAVGASADLLDEWPPGSHGSTYGGNPIACAASIATVDGLRDVLPGVNERSLHAFARFREMQSRYPIIGDVRGLGLMIGIELVGEGNTPNPDAWKFVGKFARDHNMFILNCGPDANVIRFIPPLNVSMEDLDKGIDILDAALTAHESTSA</sequence>
<dbReference type="PROSITE" id="PS00600">
    <property type="entry name" value="AA_TRANSFER_CLASS_3"/>
    <property type="match status" value="1"/>
</dbReference>
<name>A0A3B0SQC1_9ZZZZ</name>
<proteinExistence type="inferred from homology"/>
<dbReference type="InterPro" id="IPR015421">
    <property type="entry name" value="PyrdxlP-dep_Trfase_major"/>
</dbReference>
<evidence type="ECO:0000256" key="1">
    <source>
        <dbReference type="ARBA" id="ARBA00001933"/>
    </source>
</evidence>
<dbReference type="InterPro" id="IPR015424">
    <property type="entry name" value="PyrdxlP-dep_Trfase"/>
</dbReference>
<keyword evidence="5" id="KW-0663">Pyridoxal phosphate</keyword>
<dbReference type="PIRSF" id="PIRSF000521">
    <property type="entry name" value="Transaminase_4ab_Lys_Orn"/>
    <property type="match status" value="1"/>
</dbReference>
<evidence type="ECO:0000256" key="5">
    <source>
        <dbReference type="ARBA" id="ARBA00022898"/>
    </source>
</evidence>
<dbReference type="Pfam" id="PF00202">
    <property type="entry name" value="Aminotran_3"/>
    <property type="match status" value="1"/>
</dbReference>
<protein>
    <recommendedName>
        <fullName evidence="7">4-aminobutyrate--2-oxoglutarate transaminase</fullName>
    </recommendedName>
</protein>